<protein>
    <recommendedName>
        <fullName evidence="3 10">4-diphosphocytidyl-2-C-methyl-D-erythritol kinase</fullName>
        <shortName evidence="10">CMK</shortName>
        <ecNumber evidence="2 10">2.7.1.148</ecNumber>
    </recommendedName>
    <alternativeName>
        <fullName evidence="9 10">4-(cytidine-5'-diphospho)-2-C-methyl-D-erythritol kinase</fullName>
    </alternativeName>
</protein>
<dbReference type="Proteomes" id="UP000292120">
    <property type="component" value="Unassembled WGS sequence"/>
</dbReference>
<dbReference type="Pfam" id="PF08544">
    <property type="entry name" value="GHMP_kinases_C"/>
    <property type="match status" value="1"/>
</dbReference>
<comment type="catalytic activity">
    <reaction evidence="10">
        <text>4-CDP-2-C-methyl-D-erythritol + ATP = 4-CDP-2-C-methyl-D-erythritol 2-phosphate + ADP + H(+)</text>
        <dbReference type="Rhea" id="RHEA:18437"/>
        <dbReference type="ChEBI" id="CHEBI:15378"/>
        <dbReference type="ChEBI" id="CHEBI:30616"/>
        <dbReference type="ChEBI" id="CHEBI:57823"/>
        <dbReference type="ChEBI" id="CHEBI:57919"/>
        <dbReference type="ChEBI" id="CHEBI:456216"/>
        <dbReference type="EC" id="2.7.1.148"/>
    </reaction>
</comment>
<name>A0A4Q9H628_9BURK</name>
<feature type="active site" evidence="10">
    <location>
        <position position="138"/>
    </location>
</feature>
<dbReference type="NCBIfam" id="TIGR00154">
    <property type="entry name" value="ispE"/>
    <property type="match status" value="1"/>
</dbReference>
<dbReference type="OrthoDB" id="9809438at2"/>
<evidence type="ECO:0000256" key="1">
    <source>
        <dbReference type="ARBA" id="ARBA00009684"/>
    </source>
</evidence>
<evidence type="ECO:0000259" key="12">
    <source>
        <dbReference type="Pfam" id="PF08544"/>
    </source>
</evidence>
<dbReference type="Gene3D" id="3.30.230.10">
    <property type="match status" value="1"/>
</dbReference>
<dbReference type="PANTHER" id="PTHR43527:SF2">
    <property type="entry name" value="4-DIPHOSPHOCYTIDYL-2-C-METHYL-D-ERYTHRITOL KINASE, CHLOROPLASTIC"/>
    <property type="match status" value="1"/>
</dbReference>
<dbReference type="PANTHER" id="PTHR43527">
    <property type="entry name" value="4-DIPHOSPHOCYTIDYL-2-C-METHYL-D-ERYTHRITOL KINASE, CHLOROPLASTIC"/>
    <property type="match status" value="1"/>
</dbReference>
<comment type="function">
    <text evidence="10">Catalyzes the phosphorylation of the position 2 hydroxy group of 4-diphosphocytidyl-2C-methyl-D-erythritol.</text>
</comment>
<keyword evidence="8 10" id="KW-0414">Isoprene biosynthesis</keyword>
<proteinExistence type="inferred from homology"/>
<dbReference type="GO" id="GO:0016114">
    <property type="term" value="P:terpenoid biosynthetic process"/>
    <property type="evidence" value="ECO:0007669"/>
    <property type="project" value="UniProtKB-UniRule"/>
</dbReference>
<keyword evidence="6 10" id="KW-0418">Kinase</keyword>
<keyword evidence="7 10" id="KW-0067">ATP-binding</keyword>
<dbReference type="InterPro" id="IPR014721">
    <property type="entry name" value="Ribsml_uS5_D2-typ_fold_subgr"/>
</dbReference>
<dbReference type="Pfam" id="PF00288">
    <property type="entry name" value="GHMP_kinases_N"/>
    <property type="match status" value="1"/>
</dbReference>
<feature type="active site" evidence="10">
    <location>
        <position position="14"/>
    </location>
</feature>
<evidence type="ECO:0000256" key="3">
    <source>
        <dbReference type="ARBA" id="ARBA00017473"/>
    </source>
</evidence>
<evidence type="ECO:0000256" key="8">
    <source>
        <dbReference type="ARBA" id="ARBA00023229"/>
    </source>
</evidence>
<dbReference type="EC" id="2.7.1.148" evidence="2 10"/>
<dbReference type="SUPFAM" id="SSF54211">
    <property type="entry name" value="Ribosomal protein S5 domain 2-like"/>
    <property type="match status" value="1"/>
</dbReference>
<reference evidence="13 14" key="1">
    <citation type="submission" date="2019-02" db="EMBL/GenBank/DDBJ databases">
        <title>Aquabacterium sp. strain KMB7.</title>
        <authorList>
            <person name="Chen W.-M."/>
        </authorList>
    </citation>
    <scope>NUCLEOTIDE SEQUENCE [LARGE SCALE GENOMIC DNA]</scope>
    <source>
        <strain evidence="13 14">KMB7</strain>
    </source>
</reference>
<dbReference type="InterPro" id="IPR013750">
    <property type="entry name" value="GHMP_kinase_C_dom"/>
</dbReference>
<feature type="binding site" evidence="10">
    <location>
        <begin position="96"/>
        <end position="106"/>
    </location>
    <ligand>
        <name>ATP</name>
        <dbReference type="ChEBI" id="CHEBI:30616"/>
    </ligand>
</feature>
<dbReference type="InterPro" id="IPR006204">
    <property type="entry name" value="GHMP_kinase_N_dom"/>
</dbReference>
<evidence type="ECO:0000313" key="13">
    <source>
        <dbReference type="EMBL" id="TBO34560.1"/>
    </source>
</evidence>
<evidence type="ECO:0000256" key="10">
    <source>
        <dbReference type="HAMAP-Rule" id="MF_00061"/>
    </source>
</evidence>
<dbReference type="InterPro" id="IPR020568">
    <property type="entry name" value="Ribosomal_Su5_D2-typ_SF"/>
</dbReference>
<dbReference type="GO" id="GO:0019288">
    <property type="term" value="P:isopentenyl diphosphate biosynthetic process, methylerythritol 4-phosphate pathway"/>
    <property type="evidence" value="ECO:0007669"/>
    <property type="project" value="UniProtKB-UniRule"/>
</dbReference>
<dbReference type="PIRSF" id="PIRSF010376">
    <property type="entry name" value="IspE"/>
    <property type="match status" value="1"/>
</dbReference>
<dbReference type="Gene3D" id="3.30.70.890">
    <property type="entry name" value="GHMP kinase, C-terminal domain"/>
    <property type="match status" value="1"/>
</dbReference>
<evidence type="ECO:0000256" key="7">
    <source>
        <dbReference type="ARBA" id="ARBA00022840"/>
    </source>
</evidence>
<feature type="domain" description="GHMP kinase N-terminal" evidence="11">
    <location>
        <begin position="69"/>
        <end position="145"/>
    </location>
</feature>
<dbReference type="GO" id="GO:0050515">
    <property type="term" value="F:4-(cytidine 5'-diphospho)-2-C-methyl-D-erythritol kinase activity"/>
    <property type="evidence" value="ECO:0007669"/>
    <property type="project" value="UniProtKB-UniRule"/>
</dbReference>
<gene>
    <name evidence="10" type="primary">ispE</name>
    <name evidence="13" type="ORF">EYS42_01395</name>
</gene>
<dbReference type="SUPFAM" id="SSF55060">
    <property type="entry name" value="GHMP Kinase, C-terminal domain"/>
    <property type="match status" value="1"/>
</dbReference>
<dbReference type="GO" id="GO:0005524">
    <property type="term" value="F:ATP binding"/>
    <property type="evidence" value="ECO:0007669"/>
    <property type="project" value="UniProtKB-UniRule"/>
</dbReference>
<evidence type="ECO:0000313" key="14">
    <source>
        <dbReference type="Proteomes" id="UP000292120"/>
    </source>
</evidence>
<keyword evidence="14" id="KW-1185">Reference proteome</keyword>
<comment type="similarity">
    <text evidence="1 10">Belongs to the GHMP kinase family. IspE subfamily.</text>
</comment>
<evidence type="ECO:0000256" key="2">
    <source>
        <dbReference type="ARBA" id="ARBA00012052"/>
    </source>
</evidence>
<keyword evidence="4 10" id="KW-0808">Transferase</keyword>
<accession>A0A4Q9H628</accession>
<evidence type="ECO:0000256" key="4">
    <source>
        <dbReference type="ARBA" id="ARBA00022679"/>
    </source>
</evidence>
<dbReference type="HAMAP" id="MF_00061">
    <property type="entry name" value="IspE"/>
    <property type="match status" value="1"/>
</dbReference>
<comment type="caution">
    <text evidence="13">The sequence shown here is derived from an EMBL/GenBank/DDBJ whole genome shotgun (WGS) entry which is preliminary data.</text>
</comment>
<evidence type="ECO:0000256" key="6">
    <source>
        <dbReference type="ARBA" id="ARBA00022777"/>
    </source>
</evidence>
<evidence type="ECO:0000256" key="5">
    <source>
        <dbReference type="ARBA" id="ARBA00022741"/>
    </source>
</evidence>
<feature type="domain" description="GHMP kinase C-terminal" evidence="12">
    <location>
        <begin position="212"/>
        <end position="259"/>
    </location>
</feature>
<evidence type="ECO:0000256" key="9">
    <source>
        <dbReference type="ARBA" id="ARBA00032554"/>
    </source>
</evidence>
<evidence type="ECO:0000259" key="11">
    <source>
        <dbReference type="Pfam" id="PF00288"/>
    </source>
</evidence>
<keyword evidence="5 10" id="KW-0547">Nucleotide-binding</keyword>
<comment type="pathway">
    <text evidence="10">Isoprenoid biosynthesis; isopentenyl diphosphate biosynthesis via DXP pathway; isopentenyl diphosphate from 1-deoxy-D-xylulose 5-phosphate: step 3/6.</text>
</comment>
<dbReference type="AlphaFoldDB" id="A0A4Q9H628"/>
<dbReference type="InterPro" id="IPR004424">
    <property type="entry name" value="IspE"/>
</dbReference>
<sequence length="290" mass="31536">MTPASLTDLKAPAKLNLFLHVTGRRADGYHLLQSVFVPIDWCDTLHLHLRTDGQITRHDLTATLPPEDLCLKAARLLQQHSGTSLGADVHIDKQVPWGAGLGGGSSDAATVLKGLNTLWGLHWPTERLAELAVQLGADVPFFIHGRPAWVEGVGEQITPIELPQALFDTPVAVLKPPVAIPTPAIFGSENLRRDEKPAIVADFLAAPKQFGCNNLEEPAKAYSQEVVQALEWMQARFGNSRMTGSGSAVFAWVDTLSHQRQPFTPADVGVSDLTQTGPWVGRMCRLIRQA</sequence>
<dbReference type="InterPro" id="IPR036554">
    <property type="entry name" value="GHMP_kinase_C_sf"/>
</dbReference>
<organism evidence="13 14">
    <name type="scientific">Aquabacterium lacunae</name>
    <dbReference type="NCBI Taxonomy" id="2528630"/>
    <lineage>
        <taxon>Bacteria</taxon>
        <taxon>Pseudomonadati</taxon>
        <taxon>Pseudomonadota</taxon>
        <taxon>Betaproteobacteria</taxon>
        <taxon>Burkholderiales</taxon>
        <taxon>Aquabacterium</taxon>
    </lineage>
</organism>
<dbReference type="EMBL" id="SIXI01000001">
    <property type="protein sequence ID" value="TBO34560.1"/>
    <property type="molecule type" value="Genomic_DNA"/>
</dbReference>
<dbReference type="UniPathway" id="UPA00056">
    <property type="reaction ID" value="UER00094"/>
</dbReference>